<feature type="domain" description="Glycosyl hydrolase family 36 C-terminal" evidence="8">
    <location>
        <begin position="649"/>
        <end position="730"/>
    </location>
</feature>
<feature type="binding site" evidence="7">
    <location>
        <position position="442"/>
    </location>
    <ligand>
        <name>substrate</name>
    </ligand>
</feature>
<name>S2J1E9_MUCC1</name>
<dbReference type="Gene3D" id="2.70.98.60">
    <property type="entry name" value="alpha-galactosidase from lactobacil brevis"/>
    <property type="match status" value="1"/>
</dbReference>
<dbReference type="CDD" id="cd14791">
    <property type="entry name" value="GH36"/>
    <property type="match status" value="1"/>
</dbReference>
<evidence type="ECO:0000259" key="8">
    <source>
        <dbReference type="Pfam" id="PF16874"/>
    </source>
</evidence>
<dbReference type="InterPro" id="IPR002252">
    <property type="entry name" value="Glyco_hydro_36"/>
</dbReference>
<feature type="domain" description="Glycosyl hydrolase family 36 N-terminal" evidence="9">
    <location>
        <begin position="36"/>
        <end position="282"/>
    </location>
</feature>
<dbReference type="Pfam" id="PF02065">
    <property type="entry name" value="Melibiase"/>
    <property type="match status" value="1"/>
</dbReference>
<dbReference type="Gene3D" id="2.60.40.1180">
    <property type="entry name" value="Golgi alpha-mannosidase II"/>
    <property type="match status" value="1"/>
</dbReference>
<proteinExistence type="inferred from homology"/>
<evidence type="ECO:0000256" key="4">
    <source>
        <dbReference type="ARBA" id="ARBA00023295"/>
    </source>
</evidence>
<feature type="binding site" evidence="7">
    <location>
        <begin position="475"/>
        <end position="479"/>
    </location>
    <ligand>
        <name>substrate</name>
    </ligand>
</feature>
<evidence type="ECO:0000256" key="7">
    <source>
        <dbReference type="PIRSR" id="PIRSR005536-2"/>
    </source>
</evidence>
<dbReference type="InterPro" id="IPR038417">
    <property type="entry name" value="Alpga-gal_N_sf"/>
</dbReference>
<dbReference type="GO" id="GO:0016052">
    <property type="term" value="P:carbohydrate catabolic process"/>
    <property type="evidence" value="ECO:0007669"/>
    <property type="project" value="InterPro"/>
</dbReference>
<feature type="binding site" evidence="7">
    <location>
        <begin position="365"/>
        <end position="366"/>
    </location>
    <ligand>
        <name>substrate</name>
    </ligand>
</feature>
<evidence type="ECO:0000256" key="1">
    <source>
        <dbReference type="ARBA" id="ARBA00001255"/>
    </source>
</evidence>
<keyword evidence="4 5" id="KW-0326">Glycosidase</keyword>
<feature type="binding site" evidence="7">
    <location>
        <position position="542"/>
    </location>
    <ligand>
        <name>substrate</name>
    </ligand>
</feature>
<accession>S2J1E9</accession>
<feature type="active site" description="Nucleophile" evidence="6">
    <location>
        <position position="477"/>
    </location>
</feature>
<dbReference type="OMA" id="IHPARVM"/>
<comment type="similarity">
    <text evidence="5">Belongs to the glycosyl hydrolase.</text>
</comment>
<feature type="binding site" evidence="7">
    <location>
        <position position="194"/>
    </location>
    <ligand>
        <name>substrate</name>
    </ligand>
</feature>
<evidence type="ECO:0000256" key="2">
    <source>
        <dbReference type="ARBA" id="ARBA00012755"/>
    </source>
</evidence>
<dbReference type="InterPro" id="IPR031705">
    <property type="entry name" value="Glyco_hydro_36_C"/>
</dbReference>
<dbReference type="EC" id="3.2.1.22" evidence="2 5"/>
<dbReference type="PIRSF" id="PIRSF005536">
    <property type="entry name" value="Agal"/>
    <property type="match status" value="1"/>
</dbReference>
<dbReference type="InterPro" id="IPR013780">
    <property type="entry name" value="Glyco_hydro_b"/>
</dbReference>
<evidence type="ECO:0000259" key="9">
    <source>
        <dbReference type="Pfam" id="PF16875"/>
    </source>
</evidence>
<comment type="catalytic activity">
    <reaction evidence="1 5">
        <text>Hydrolysis of terminal, non-reducing alpha-D-galactose residues in alpha-D-galactosides, including galactose oligosaccharides, galactomannans and galactolipids.</text>
        <dbReference type="EC" id="3.2.1.22"/>
    </reaction>
</comment>
<dbReference type="PANTHER" id="PTHR43053:SF3">
    <property type="entry name" value="ALPHA-GALACTOSIDASE C-RELATED"/>
    <property type="match status" value="1"/>
</dbReference>
<dbReference type="InterPro" id="IPR050985">
    <property type="entry name" value="Alpha-glycosidase_related"/>
</dbReference>
<gene>
    <name evidence="10" type="ORF">HMPREF1544_09844</name>
</gene>
<dbReference type="InterPro" id="IPR013785">
    <property type="entry name" value="Aldolase_TIM"/>
</dbReference>
<dbReference type="SUPFAM" id="SSF51445">
    <property type="entry name" value="(Trans)glycosidases"/>
    <property type="match status" value="1"/>
</dbReference>
<evidence type="ECO:0000313" key="10">
    <source>
        <dbReference type="EMBL" id="EPB83414.1"/>
    </source>
</evidence>
<dbReference type="Pfam" id="PF16874">
    <property type="entry name" value="Glyco_hydro_36C"/>
    <property type="match status" value="1"/>
</dbReference>
<dbReference type="OrthoDB" id="5795902at2759"/>
<dbReference type="STRING" id="1220926.S2J1E9"/>
<evidence type="ECO:0000256" key="6">
    <source>
        <dbReference type="PIRSR" id="PIRSR005536-1"/>
    </source>
</evidence>
<dbReference type="EMBL" id="KE124072">
    <property type="protein sequence ID" value="EPB83414.1"/>
    <property type="molecule type" value="Genomic_DNA"/>
</dbReference>
<evidence type="ECO:0000313" key="11">
    <source>
        <dbReference type="Proteomes" id="UP000014254"/>
    </source>
</evidence>
<evidence type="ECO:0000256" key="3">
    <source>
        <dbReference type="ARBA" id="ARBA00022801"/>
    </source>
</evidence>
<dbReference type="InterPro" id="IPR031704">
    <property type="entry name" value="Glyco_hydro_36_N"/>
</dbReference>
<reference evidence="11" key="1">
    <citation type="submission" date="2013-05" db="EMBL/GenBank/DDBJ databases">
        <title>The Genome sequence of Mucor circinelloides f. circinelloides 1006PhL.</title>
        <authorList>
            <consortium name="The Broad Institute Genomics Platform"/>
            <person name="Cuomo C."/>
            <person name="Earl A."/>
            <person name="Findley K."/>
            <person name="Lee S.C."/>
            <person name="Walker B."/>
            <person name="Young S."/>
            <person name="Zeng Q."/>
            <person name="Gargeya S."/>
            <person name="Fitzgerald M."/>
            <person name="Haas B."/>
            <person name="Abouelleil A."/>
            <person name="Allen A.W."/>
            <person name="Alvarado L."/>
            <person name="Arachchi H.M."/>
            <person name="Berlin A.M."/>
            <person name="Chapman S.B."/>
            <person name="Gainer-Dewar J."/>
            <person name="Goldberg J."/>
            <person name="Griggs A."/>
            <person name="Gujja S."/>
            <person name="Hansen M."/>
            <person name="Howarth C."/>
            <person name="Imamovic A."/>
            <person name="Ireland A."/>
            <person name="Larimer J."/>
            <person name="McCowan C."/>
            <person name="Murphy C."/>
            <person name="Pearson M."/>
            <person name="Poon T.W."/>
            <person name="Priest M."/>
            <person name="Roberts A."/>
            <person name="Saif S."/>
            <person name="Shea T."/>
            <person name="Sisk P."/>
            <person name="Sykes S."/>
            <person name="Wortman J."/>
            <person name="Nusbaum C."/>
            <person name="Birren B."/>
        </authorList>
    </citation>
    <scope>NUCLEOTIDE SEQUENCE [LARGE SCALE GENOMIC DNA]</scope>
    <source>
        <strain evidence="11">1006PhL</strain>
    </source>
</reference>
<feature type="binding site" evidence="7">
    <location>
        <position position="520"/>
    </location>
    <ligand>
        <name>substrate</name>
    </ligand>
</feature>
<dbReference type="Gene3D" id="3.20.20.70">
    <property type="entry name" value="Aldolase class I"/>
    <property type="match status" value="1"/>
</dbReference>
<dbReference type="InParanoid" id="S2J1E9"/>
<comment type="function">
    <text evidence="5">Hydrolyzes a variety of simple alpha-D-galactoside as well as more complex molecules such as oligosaccharides and polysaccharides.</text>
</comment>
<dbReference type="InterPro" id="IPR017853">
    <property type="entry name" value="GH"/>
</dbReference>
<feature type="active site" description="Proton donor" evidence="6">
    <location>
        <position position="542"/>
    </location>
</feature>
<dbReference type="FunFam" id="3.20.20.70:FF:000118">
    <property type="entry name" value="Alpha-galactosidase"/>
    <property type="match status" value="1"/>
</dbReference>
<evidence type="ECO:0000256" key="5">
    <source>
        <dbReference type="PIRNR" id="PIRNR005536"/>
    </source>
</evidence>
<protein>
    <recommendedName>
        <fullName evidence="2 5">Alpha-galactosidase</fullName>
        <ecNumber evidence="2 5">3.2.1.22</ecNumber>
    </recommendedName>
</protein>
<keyword evidence="3 5" id="KW-0378">Hydrolase</keyword>
<dbReference type="PANTHER" id="PTHR43053">
    <property type="entry name" value="GLYCOSIDASE FAMILY 31"/>
    <property type="match status" value="1"/>
</dbReference>
<dbReference type="eggNOG" id="ENOG502QWG1">
    <property type="taxonomic scope" value="Eukaryota"/>
</dbReference>
<dbReference type="AlphaFoldDB" id="S2J1E9"/>
<dbReference type="Pfam" id="PF16875">
    <property type="entry name" value="Glyco_hydro_36N"/>
    <property type="match status" value="1"/>
</dbReference>
<sequence>MLILKPGISYHKGKHAWFLSTKNTSYVIGVDIDTGLVLNLYWGSRLVTFTDIDLDNKLAPERSSQDPAITSASEEFPVFGGLRYGPDLLRIQFESNGTRELDLIYKDGTTLGDDNDDVEKTELVITLEDKVHTGCRVRLKYKLDIDNDLIIRSASVLADGEETLILTKAHTAAWYIPPPATSCQRELISLAGAWAAETQVQTHSLEPGTSHVLQSTRGIPSAQAYPYFAVKDQVSDGEHNDCEVHFGSLGWSGNWAIELHTDIQGKVAITGGMNDRDFEHRLNNTAFELPEFVAGFTVEGLSGARKCLTNHIRDHKDKSLVKNPKCVAPVLYNGWEAYDFRVTFDNQKQMAQKAAHLGAELFVLDDGWFHKRNSDKAGLGDWFADKVKFPNGLKPLADYVHGLGMLFGLWFEPEMVNPDSDLYREHPDWVYHYPDRTRHLERNQLVLNITKQQVQDYLLERIVSTVKSVGIDYIKWDMNRPISEAGSQFGKAVWTEHVHAFNYLISEVKKATGLIRIETCCSGGGRADLSILKKTESCWPSDNTRPDARISIQYGASLIMPGNSMSCWVTDSPNDDPYTNIPIAYRFHVSFMGALGIGSNLNGLSDTELEEYRGWISLYKELRDVLQMGDLDWLVVPTSKPSAYTAVTQTVKDNAAVVLAFRQSSPFWLPLCPIRLRGLAVCALYDVRIWNRDPKQPVFTGIMSGSALMNKGLDLPYLTSKAYSSAVVHLVQKAS</sequence>
<dbReference type="VEuPathDB" id="FungiDB:HMPREF1544_09844"/>
<dbReference type="GO" id="GO:0004557">
    <property type="term" value="F:alpha-galactosidase activity"/>
    <property type="evidence" value="ECO:0007669"/>
    <property type="project" value="UniProtKB-UniRule"/>
</dbReference>
<dbReference type="PRINTS" id="PR00743">
    <property type="entry name" value="GLHYDRLASE36"/>
</dbReference>
<dbReference type="Proteomes" id="UP000014254">
    <property type="component" value="Unassembled WGS sequence"/>
</dbReference>
<organism evidence="10 11">
    <name type="scientific">Mucor circinelloides f. circinelloides (strain 1006PhL)</name>
    <name type="common">Mucormycosis agent</name>
    <name type="synonym">Calyptromyces circinelloides</name>
    <dbReference type="NCBI Taxonomy" id="1220926"/>
    <lineage>
        <taxon>Eukaryota</taxon>
        <taxon>Fungi</taxon>
        <taxon>Fungi incertae sedis</taxon>
        <taxon>Mucoromycota</taxon>
        <taxon>Mucoromycotina</taxon>
        <taxon>Mucoromycetes</taxon>
        <taxon>Mucorales</taxon>
        <taxon>Mucorineae</taxon>
        <taxon>Mucoraceae</taxon>
        <taxon>Mucor</taxon>
    </lineage>
</organism>
<keyword evidence="11" id="KW-1185">Reference proteome</keyword>